<organism evidence="2 3">
    <name type="scientific">Nyssa sinensis</name>
    <dbReference type="NCBI Taxonomy" id="561372"/>
    <lineage>
        <taxon>Eukaryota</taxon>
        <taxon>Viridiplantae</taxon>
        <taxon>Streptophyta</taxon>
        <taxon>Embryophyta</taxon>
        <taxon>Tracheophyta</taxon>
        <taxon>Spermatophyta</taxon>
        <taxon>Magnoliopsida</taxon>
        <taxon>eudicotyledons</taxon>
        <taxon>Gunneridae</taxon>
        <taxon>Pentapetalae</taxon>
        <taxon>asterids</taxon>
        <taxon>Cornales</taxon>
        <taxon>Nyssaceae</taxon>
        <taxon>Nyssa</taxon>
    </lineage>
</organism>
<dbReference type="AlphaFoldDB" id="A0A5J5AIC0"/>
<evidence type="ECO:0000313" key="2">
    <source>
        <dbReference type="EMBL" id="KAA8529959.1"/>
    </source>
</evidence>
<dbReference type="EMBL" id="CM018044">
    <property type="protein sequence ID" value="KAA8529959.1"/>
    <property type="molecule type" value="Genomic_DNA"/>
</dbReference>
<reference evidence="2 3" key="1">
    <citation type="submission" date="2019-09" db="EMBL/GenBank/DDBJ databases">
        <title>A chromosome-level genome assembly of the Chinese tupelo Nyssa sinensis.</title>
        <authorList>
            <person name="Yang X."/>
            <person name="Kang M."/>
            <person name="Yang Y."/>
            <person name="Xiong H."/>
            <person name="Wang M."/>
            <person name="Zhang Z."/>
            <person name="Wang Z."/>
            <person name="Wu H."/>
            <person name="Ma T."/>
            <person name="Liu J."/>
            <person name="Xi Z."/>
        </authorList>
    </citation>
    <scope>NUCLEOTIDE SEQUENCE [LARGE SCALE GENOMIC DNA]</scope>
    <source>
        <strain evidence="2">J267</strain>
        <tissue evidence="2">Leaf</tissue>
    </source>
</reference>
<evidence type="ECO:0000256" key="1">
    <source>
        <dbReference type="SAM" id="MobiDB-lite"/>
    </source>
</evidence>
<sequence length="131" mass="14737">MPQKQTSSLREGCWRSSATQDHPKDQDSSIACETEGRKDTADLSETIEVLNEMASFFLSFEDHLVRLGHIPHHIACVGELHQLESEHAKLYEQVTFLERRIAKLKVSCDTRGVELGFGVEGLRRSALIDSV</sequence>
<accession>A0A5J5AIC0</accession>
<feature type="region of interest" description="Disordered" evidence="1">
    <location>
        <begin position="1"/>
        <end position="37"/>
    </location>
</feature>
<keyword evidence="3" id="KW-1185">Reference proteome</keyword>
<dbReference type="Proteomes" id="UP000325577">
    <property type="component" value="Linkage Group LG20"/>
</dbReference>
<name>A0A5J5AIC0_9ASTE</name>
<protein>
    <submittedName>
        <fullName evidence="2">Uncharacterized protein</fullName>
    </submittedName>
</protein>
<gene>
    <name evidence="2" type="ORF">F0562_034437</name>
</gene>
<proteinExistence type="predicted"/>
<evidence type="ECO:0000313" key="3">
    <source>
        <dbReference type="Proteomes" id="UP000325577"/>
    </source>
</evidence>